<keyword evidence="2" id="KW-1185">Reference proteome</keyword>
<protein>
    <submittedName>
        <fullName evidence="1">Uncharacterized protein</fullName>
    </submittedName>
</protein>
<accession>A0A9Q1H4T6</accession>
<evidence type="ECO:0000313" key="1">
    <source>
        <dbReference type="EMBL" id="KAJ8032893.1"/>
    </source>
</evidence>
<dbReference type="EMBL" id="JAIZAY010000011">
    <property type="protein sequence ID" value="KAJ8032893.1"/>
    <property type="molecule type" value="Genomic_DNA"/>
</dbReference>
<sequence>MSKTYGLTLNGLATNGFSQEIKWSSTSIKITGITFGSNDAIYRFTLIGLKRSKGSEDRSADGVTGV</sequence>
<dbReference type="Proteomes" id="UP001152320">
    <property type="component" value="Chromosome 11"/>
</dbReference>
<evidence type="ECO:0000313" key="2">
    <source>
        <dbReference type="Proteomes" id="UP001152320"/>
    </source>
</evidence>
<comment type="caution">
    <text evidence="1">The sequence shown here is derived from an EMBL/GenBank/DDBJ whole genome shotgun (WGS) entry which is preliminary data.</text>
</comment>
<dbReference type="AlphaFoldDB" id="A0A9Q1H4T6"/>
<proteinExistence type="predicted"/>
<reference evidence="1" key="1">
    <citation type="submission" date="2021-10" db="EMBL/GenBank/DDBJ databases">
        <title>Tropical sea cucumber genome reveals ecological adaptation and Cuvierian tubules defense mechanism.</title>
        <authorList>
            <person name="Chen T."/>
        </authorList>
    </citation>
    <scope>NUCLEOTIDE SEQUENCE</scope>
    <source>
        <strain evidence="1">Nanhai2018</strain>
        <tissue evidence="1">Muscle</tissue>
    </source>
</reference>
<gene>
    <name evidence="1" type="ORF">HOLleu_22972</name>
</gene>
<organism evidence="1 2">
    <name type="scientific">Holothuria leucospilota</name>
    <name type="common">Black long sea cucumber</name>
    <name type="synonym">Mertensiothuria leucospilota</name>
    <dbReference type="NCBI Taxonomy" id="206669"/>
    <lineage>
        <taxon>Eukaryota</taxon>
        <taxon>Metazoa</taxon>
        <taxon>Echinodermata</taxon>
        <taxon>Eleutherozoa</taxon>
        <taxon>Echinozoa</taxon>
        <taxon>Holothuroidea</taxon>
        <taxon>Aspidochirotacea</taxon>
        <taxon>Aspidochirotida</taxon>
        <taxon>Holothuriidae</taxon>
        <taxon>Holothuria</taxon>
    </lineage>
</organism>
<name>A0A9Q1H4T6_HOLLE</name>